<accession>A0A401JEY2</accession>
<gene>
    <name evidence="1" type="ORF">SFMTTN_2002</name>
</gene>
<dbReference type="Proteomes" id="UP000286806">
    <property type="component" value="Unassembled WGS sequence"/>
</dbReference>
<keyword evidence="2" id="KW-1185">Reference proteome</keyword>
<sequence>MSFWTSHMDGELNTPNMARFIYWALHDKAGAAPISYTLTL</sequence>
<name>A0A401JEY2_9PROT</name>
<reference evidence="1 2" key="1">
    <citation type="journal article" date="2019" name="Front. Microbiol.">
        <title>Genomes of Neutrophilic Sulfur-Oxidizing Chemolithoautotrophs Representing 9 Proteobacterial Species From 8 Genera.</title>
        <authorList>
            <person name="Watanabe T."/>
            <person name="Kojima H."/>
            <person name="Umezawa K."/>
            <person name="Hori C."/>
            <person name="Takasuka T.E."/>
            <person name="Kato Y."/>
            <person name="Fukui M."/>
        </authorList>
    </citation>
    <scope>NUCLEOTIDE SEQUENCE [LARGE SCALE GENOMIC DNA]</scope>
    <source>
        <strain evidence="1 2">TTN</strain>
    </source>
</reference>
<dbReference type="EMBL" id="BGOW01000017">
    <property type="protein sequence ID" value="GBL46189.1"/>
    <property type="molecule type" value="Genomic_DNA"/>
</dbReference>
<evidence type="ECO:0000313" key="1">
    <source>
        <dbReference type="EMBL" id="GBL46189.1"/>
    </source>
</evidence>
<proteinExistence type="predicted"/>
<protein>
    <submittedName>
        <fullName evidence="1">Uncharacterized protein</fullName>
    </submittedName>
</protein>
<evidence type="ECO:0000313" key="2">
    <source>
        <dbReference type="Proteomes" id="UP000286806"/>
    </source>
</evidence>
<dbReference type="AlphaFoldDB" id="A0A401JEY2"/>
<comment type="caution">
    <text evidence="1">The sequence shown here is derived from an EMBL/GenBank/DDBJ whole genome shotgun (WGS) entry which is preliminary data.</text>
</comment>
<organism evidence="1 2">
    <name type="scientific">Sulfuriferula multivorans</name>
    <dbReference type="NCBI Taxonomy" id="1559896"/>
    <lineage>
        <taxon>Bacteria</taxon>
        <taxon>Pseudomonadati</taxon>
        <taxon>Pseudomonadota</taxon>
        <taxon>Betaproteobacteria</taxon>
        <taxon>Nitrosomonadales</taxon>
        <taxon>Sulfuricellaceae</taxon>
        <taxon>Sulfuriferula</taxon>
    </lineage>
</organism>